<accession>I7MGS0</accession>
<keyword evidence="2" id="KW-1185">Reference proteome</keyword>
<reference evidence="2" key="1">
    <citation type="journal article" date="2006" name="PLoS Biol.">
        <title>Macronuclear genome sequence of the ciliate Tetrahymena thermophila, a model eukaryote.</title>
        <authorList>
            <person name="Eisen J.A."/>
            <person name="Coyne R.S."/>
            <person name="Wu M."/>
            <person name="Wu D."/>
            <person name="Thiagarajan M."/>
            <person name="Wortman J.R."/>
            <person name="Badger J.H."/>
            <person name="Ren Q."/>
            <person name="Amedeo P."/>
            <person name="Jones K.M."/>
            <person name="Tallon L.J."/>
            <person name="Delcher A.L."/>
            <person name="Salzberg S.L."/>
            <person name="Silva J.C."/>
            <person name="Haas B.J."/>
            <person name="Majoros W.H."/>
            <person name="Farzad M."/>
            <person name="Carlton J.M."/>
            <person name="Smith R.K. Jr."/>
            <person name="Garg J."/>
            <person name="Pearlman R.E."/>
            <person name="Karrer K.M."/>
            <person name="Sun L."/>
            <person name="Manning G."/>
            <person name="Elde N.C."/>
            <person name="Turkewitz A.P."/>
            <person name="Asai D.J."/>
            <person name="Wilkes D.E."/>
            <person name="Wang Y."/>
            <person name="Cai H."/>
            <person name="Collins K."/>
            <person name="Stewart B.A."/>
            <person name="Lee S.R."/>
            <person name="Wilamowska K."/>
            <person name="Weinberg Z."/>
            <person name="Ruzzo W.L."/>
            <person name="Wloga D."/>
            <person name="Gaertig J."/>
            <person name="Frankel J."/>
            <person name="Tsao C.-C."/>
            <person name="Gorovsky M.A."/>
            <person name="Keeling P.J."/>
            <person name="Waller R.F."/>
            <person name="Patron N.J."/>
            <person name="Cherry J.M."/>
            <person name="Stover N.A."/>
            <person name="Krieger C.J."/>
            <person name="del Toro C."/>
            <person name="Ryder H.F."/>
            <person name="Williamson S.C."/>
            <person name="Barbeau R.A."/>
            <person name="Hamilton E.P."/>
            <person name="Orias E."/>
        </authorList>
    </citation>
    <scope>NUCLEOTIDE SEQUENCE [LARGE SCALE GENOMIC DNA]</scope>
    <source>
        <strain evidence="2">SB210</strain>
    </source>
</reference>
<evidence type="ECO:0000313" key="2">
    <source>
        <dbReference type="Proteomes" id="UP000009168"/>
    </source>
</evidence>
<dbReference type="EMBL" id="GG662665">
    <property type="protein sequence ID" value="EAR85436.2"/>
    <property type="molecule type" value="Genomic_DNA"/>
</dbReference>
<sequence length="548" mass="62902">MSTVLQSRLHNIKNMKLPFCKKQNHYDSQINELDMNILNPVCCVCRHDDIPDNSVVPIITILSDLARQLDLSLNTNHQRVQNMEPRFLEISRDFKNLSSLCDQLSQDILISLDNYKKTIQRDLEKERVGKIIDEISKTDNYPGLKKGFIELQEYTVNEKTHLTLNRRRTEHFQEEVDQNAEVYVNTMQEIIRRLQDILGEMSEWSLIKATDGMPIDEKYSSPRQNQHSHYDTPMGVDNDSYSKIEDYDVDNINPQMLRGNLDYLNNKILNIDFSGKIGNVESIESLCQFLAKVATDVKQLQGIKIDLKSWNLGDKCMRNILQGVSNVSENNNQLKVLALKFCDWNDNSDISVNALADCLRNVSKFNQQIELLSLNLECWHNCSEGGVQNLVQSLNNFLGMNRNLSSFQLNMRHWKTCADDAVISLSSVIHQLGSSSRKLAHFNLNLYDWNKCTNGAANSIAKGLNQLSNNTINQLKTFVLELAYWKEATEVGANAIAKSINQIVQKNPNLTNFVANFYNWNLQSKEHLNALRQELSKNTHYSNFQLAY</sequence>
<dbReference type="InParanoid" id="I7MGS0"/>
<dbReference type="Proteomes" id="UP000009168">
    <property type="component" value="Unassembled WGS sequence"/>
</dbReference>
<dbReference type="KEGG" id="tet:TTHERM_00441840"/>
<dbReference type="GeneID" id="7843297"/>
<name>I7MGS0_TETTS</name>
<proteinExistence type="predicted"/>
<organism evidence="1 2">
    <name type="scientific">Tetrahymena thermophila (strain SB210)</name>
    <dbReference type="NCBI Taxonomy" id="312017"/>
    <lineage>
        <taxon>Eukaryota</taxon>
        <taxon>Sar</taxon>
        <taxon>Alveolata</taxon>
        <taxon>Ciliophora</taxon>
        <taxon>Intramacronucleata</taxon>
        <taxon>Oligohymenophorea</taxon>
        <taxon>Hymenostomatida</taxon>
        <taxon>Tetrahymenina</taxon>
        <taxon>Tetrahymenidae</taxon>
        <taxon>Tetrahymena</taxon>
    </lineage>
</organism>
<gene>
    <name evidence="1" type="ORF">TTHERM_00441840</name>
</gene>
<protein>
    <submittedName>
        <fullName evidence="1">Uncharacterized protein</fullName>
    </submittedName>
</protein>
<dbReference type="AlphaFoldDB" id="I7MGS0"/>
<dbReference type="RefSeq" id="XP_001033099.2">
    <property type="nucleotide sequence ID" value="XM_001033099.2"/>
</dbReference>
<evidence type="ECO:0000313" key="1">
    <source>
        <dbReference type="EMBL" id="EAR85436.2"/>
    </source>
</evidence>
<dbReference type="SUPFAM" id="SSF52047">
    <property type="entry name" value="RNI-like"/>
    <property type="match status" value="1"/>
</dbReference>